<organism evidence="3 4">
    <name type="scientific">Frieseomelitta varia</name>
    <dbReference type="NCBI Taxonomy" id="561572"/>
    <lineage>
        <taxon>Eukaryota</taxon>
        <taxon>Metazoa</taxon>
        <taxon>Ecdysozoa</taxon>
        <taxon>Arthropoda</taxon>
        <taxon>Hexapoda</taxon>
        <taxon>Insecta</taxon>
        <taxon>Pterygota</taxon>
        <taxon>Neoptera</taxon>
        <taxon>Endopterygota</taxon>
        <taxon>Hymenoptera</taxon>
        <taxon>Apocrita</taxon>
        <taxon>Aculeata</taxon>
        <taxon>Apoidea</taxon>
        <taxon>Anthophila</taxon>
        <taxon>Apidae</taxon>
        <taxon>Frieseomelitta</taxon>
    </lineage>
</organism>
<dbReference type="InterPro" id="IPR038606">
    <property type="entry name" value="To_sf"/>
</dbReference>
<evidence type="ECO:0000313" key="4">
    <source>
        <dbReference type="Proteomes" id="UP000655588"/>
    </source>
</evidence>
<comment type="caution">
    <text evidence="3">The sequence shown here is derived from an EMBL/GenBank/DDBJ whole genome shotgun (WGS) entry which is preliminary data.</text>
</comment>
<dbReference type="PANTHER" id="PTHR11008:SF9">
    <property type="entry name" value="PROTEIN TAKEOUT-LIKE PROTEIN"/>
    <property type="match status" value="1"/>
</dbReference>
<feature type="signal peptide" evidence="2">
    <location>
        <begin position="1"/>
        <end position="20"/>
    </location>
</feature>
<dbReference type="EMBL" id="WNWW01000857">
    <property type="protein sequence ID" value="KAF3421506.1"/>
    <property type="molecule type" value="Genomic_DNA"/>
</dbReference>
<proteinExistence type="predicted"/>
<dbReference type="Pfam" id="PF06585">
    <property type="entry name" value="JHBP"/>
    <property type="match status" value="1"/>
</dbReference>
<evidence type="ECO:0000256" key="2">
    <source>
        <dbReference type="SAM" id="SignalP"/>
    </source>
</evidence>
<dbReference type="PANTHER" id="PTHR11008">
    <property type="entry name" value="PROTEIN TAKEOUT-LIKE PROTEIN"/>
    <property type="match status" value="1"/>
</dbReference>
<feature type="compositionally biased region" description="Polar residues" evidence="1">
    <location>
        <begin position="289"/>
        <end position="299"/>
    </location>
</feature>
<evidence type="ECO:0000313" key="3">
    <source>
        <dbReference type="EMBL" id="KAF3421506.1"/>
    </source>
</evidence>
<keyword evidence="2" id="KW-0732">Signal</keyword>
<reference evidence="3" key="1">
    <citation type="submission" date="2019-11" db="EMBL/GenBank/DDBJ databases">
        <title>The nuclear and mitochondrial genomes of Frieseomelitta varia - a highly eusocial stingless bee (Meliponini) with a permanently sterile worker caste.</title>
        <authorList>
            <person name="Freitas F.C.P."/>
            <person name="Lourenco A.P."/>
            <person name="Nunes F.M.F."/>
            <person name="Paschoal A.R."/>
            <person name="Abreu F.C.P."/>
            <person name="Barbin F.O."/>
            <person name="Bataglia L."/>
            <person name="Cardoso-Junior C.A.M."/>
            <person name="Cervoni M.S."/>
            <person name="Silva S.R."/>
            <person name="Dalarmi F."/>
            <person name="Del Lama M.A."/>
            <person name="Depintor T.S."/>
            <person name="Ferreira K.M."/>
            <person name="Goria P.S."/>
            <person name="Jaskot M.C."/>
            <person name="Lago D.C."/>
            <person name="Luna-Lucena D."/>
            <person name="Moda L.M."/>
            <person name="Nascimento L."/>
            <person name="Pedrino M."/>
            <person name="Rabico F.O."/>
            <person name="Sanches F.C."/>
            <person name="Santos D.E."/>
            <person name="Santos C.G."/>
            <person name="Vieira J."/>
            <person name="Lopes T.F."/>
            <person name="Barchuk A.R."/>
            <person name="Hartfelder K."/>
            <person name="Simoes Z.L.P."/>
            <person name="Bitondi M.M.G."/>
            <person name="Pinheiro D.G."/>
        </authorList>
    </citation>
    <scope>NUCLEOTIDE SEQUENCE</scope>
    <source>
        <strain evidence="3">USP_RPSP 00005682</strain>
        <tissue evidence="3">Whole individual</tissue>
    </source>
</reference>
<keyword evidence="4" id="KW-1185">Reference proteome</keyword>
<dbReference type="Gene3D" id="3.15.10.30">
    <property type="entry name" value="Haemolymph juvenile hormone binding protein"/>
    <property type="match status" value="1"/>
</dbReference>
<feature type="region of interest" description="Disordered" evidence="1">
    <location>
        <begin position="241"/>
        <end position="299"/>
    </location>
</feature>
<dbReference type="InterPro" id="IPR010562">
    <property type="entry name" value="Haemolymph_juvenile_hormone-bd"/>
</dbReference>
<name>A0A833RS68_9HYME</name>
<evidence type="ECO:0000256" key="1">
    <source>
        <dbReference type="SAM" id="MobiDB-lite"/>
    </source>
</evidence>
<dbReference type="AlphaFoldDB" id="A0A833RS68"/>
<sequence length="617" mass="69298">MTKIVAIALLALGLLALANSQGTLLEMSQQLWTKLLSGGFSKAGKLDPLKVPVIKVDQSEGNTSYRVILRNVEITGLNESTLDSIHIARGRLKSNLSELEAGYVSYSDLRDLDSIRYRFHTLIKEPKEQNESFEAIVSAAGNQGNKFVASAREQESRFERLRQYDPFLMKIQAEKMKEPAVDRAQSNRKSNREPDFPTYNMENAKVLSKSDTTRIIENLRYPADVQLMYAMGAMNTGLNSRNYEQQESYDRSRSGSYNSRSREREEQSYRGDENFGSRRTEERYRDVETSASENVESRVTGQRFVPGQISREQAYGGESRRLEKQPGYIDIVYADGNRNGGVRRFGNDRIESRKDARVFGVKDTSKDILESRRVISGNCTDGESLSKRNDAVKAAIQAKRLDGLSRYAKNYQENQGYFEEGMQLVYHYGGMNGTKPEGGKFPQGARQKRAHRGNDTDVSVTNLPVIIDVSDDVMHVIMKIRIPLLRVKSDYYLMGKVGQELVRGNGKLNGNFTDVVSDFTIELKKSSGQNGLIVRAARSKLNSRKQNVSFEGMNEQGPLKSILSHGLMAAEAVAAMLADDLATKALNDKTADAMIYRMYKNLPQFGDLGEDEYLLQG</sequence>
<feature type="compositionally biased region" description="Basic and acidic residues" evidence="1">
    <location>
        <begin position="260"/>
        <end position="288"/>
    </location>
</feature>
<feature type="chain" id="PRO_5032585180" evidence="2">
    <location>
        <begin position="21"/>
        <end position="617"/>
    </location>
</feature>
<accession>A0A833RS68</accession>
<protein>
    <submittedName>
        <fullName evidence="3">Uncharacterized protein</fullName>
    </submittedName>
</protein>
<feature type="region of interest" description="Disordered" evidence="1">
    <location>
        <begin position="178"/>
        <end position="203"/>
    </location>
</feature>
<gene>
    <name evidence="3" type="ORF">E2986_00933</name>
</gene>
<dbReference type="Proteomes" id="UP000655588">
    <property type="component" value="Unassembled WGS sequence"/>
</dbReference>